<organism evidence="4 5">
    <name type="scientific">Mesorhabditis spiculigera</name>
    <dbReference type="NCBI Taxonomy" id="96644"/>
    <lineage>
        <taxon>Eukaryota</taxon>
        <taxon>Metazoa</taxon>
        <taxon>Ecdysozoa</taxon>
        <taxon>Nematoda</taxon>
        <taxon>Chromadorea</taxon>
        <taxon>Rhabditida</taxon>
        <taxon>Rhabditina</taxon>
        <taxon>Rhabditomorpha</taxon>
        <taxon>Rhabditoidea</taxon>
        <taxon>Rhabditidae</taxon>
        <taxon>Mesorhabditinae</taxon>
        <taxon>Mesorhabditis</taxon>
    </lineage>
</organism>
<dbReference type="PROSITE" id="PS50250">
    <property type="entry name" value="PCI"/>
    <property type="match status" value="1"/>
</dbReference>
<dbReference type="PANTHER" id="PTHR12732">
    <property type="entry name" value="UNCHARACTERIZED PROTEASOME COMPONENT REGION PCI-CONTAINING"/>
    <property type="match status" value="1"/>
</dbReference>
<dbReference type="PANTHER" id="PTHR12732:SF0">
    <property type="entry name" value="PCI DOMAIN-CONTAINING PROTEIN 2"/>
    <property type="match status" value="1"/>
</dbReference>
<evidence type="ECO:0000256" key="1">
    <source>
        <dbReference type="ARBA" id="ARBA00025771"/>
    </source>
</evidence>
<dbReference type="GO" id="GO:0003690">
    <property type="term" value="F:double-stranded DNA binding"/>
    <property type="evidence" value="ECO:0007669"/>
    <property type="project" value="InterPro"/>
</dbReference>
<evidence type="ECO:0000256" key="2">
    <source>
        <dbReference type="ARBA" id="ARBA00033214"/>
    </source>
</evidence>
<dbReference type="GO" id="GO:0006368">
    <property type="term" value="P:transcription elongation by RNA polymerase II"/>
    <property type="evidence" value="ECO:0007669"/>
    <property type="project" value="TreeGrafter"/>
</dbReference>
<evidence type="ECO:0000259" key="3">
    <source>
        <dbReference type="PROSITE" id="PS50250"/>
    </source>
</evidence>
<gene>
    <name evidence="4" type="ORF">MSPICULIGERA_LOCUS23713</name>
</gene>
<dbReference type="AlphaFoldDB" id="A0AA36DFS5"/>
<dbReference type="Proteomes" id="UP001177023">
    <property type="component" value="Unassembled WGS sequence"/>
</dbReference>
<name>A0AA36DFS5_9BILA</name>
<dbReference type="InterPro" id="IPR045114">
    <property type="entry name" value="Csn12-like"/>
</dbReference>
<comment type="caution">
    <text evidence="4">The sequence shown here is derived from an EMBL/GenBank/DDBJ whole genome shotgun (WGS) entry which is preliminary data.</text>
</comment>
<dbReference type="InterPro" id="IPR036388">
    <property type="entry name" value="WH-like_DNA-bd_sf"/>
</dbReference>
<keyword evidence="5" id="KW-1185">Reference proteome</keyword>
<feature type="domain" description="PCI" evidence="3">
    <location>
        <begin position="224"/>
        <end position="392"/>
    </location>
</feature>
<dbReference type="EMBL" id="CATQJA010002706">
    <property type="protein sequence ID" value="CAJ0585701.1"/>
    <property type="molecule type" value="Genomic_DNA"/>
</dbReference>
<dbReference type="Gene3D" id="1.10.10.10">
    <property type="entry name" value="Winged helix-like DNA-binding domain superfamily/Winged helix DNA-binding domain"/>
    <property type="match status" value="1"/>
</dbReference>
<dbReference type="InterPro" id="IPR000717">
    <property type="entry name" value="PCI_dom"/>
</dbReference>
<dbReference type="Pfam" id="PF01399">
    <property type="entry name" value="PCI"/>
    <property type="match status" value="1"/>
</dbReference>
<feature type="non-terminal residue" evidence="4">
    <location>
        <position position="1"/>
    </location>
</feature>
<comment type="similarity">
    <text evidence="1">Belongs to the CSN12 family.</text>
</comment>
<dbReference type="GO" id="GO:0070390">
    <property type="term" value="C:transcription export complex 2"/>
    <property type="evidence" value="ECO:0007669"/>
    <property type="project" value="TreeGrafter"/>
</dbReference>
<dbReference type="SMART" id="SM00753">
    <property type="entry name" value="PAM"/>
    <property type="match status" value="1"/>
</dbReference>
<sequence>MNRVDHIRSLDDYFHELTRLLERETWVNAESAAQLLSIRDKHSELRFLQVDQLGTARNRPYIAMEAFDYIACFHTQVLYYLEKGMYEEAYQSQTQIIQTINTELMPKIKESNWYMPILYAAARDLLYVAKLADDQTGDQDDDDQAEKTTFYEDSAKYLMESYRTSVTDARKEPQATKKISMLNLTNQLFRIYFKINKLNLLRPLIRAIDNAGILYDYFSMADKVTYNYYLGQKAMFDNDLPLAEKALTYAFNNCPSDRLHNKRLILTFLIPVKMFLGQMPSIEILQKYNLNSFVELVESVKEGNLARLDAALQHNEEFFISCGLFLILEKLRSIAFRTLFKKVAHLIGDTRGIDDVDEDELECIVATLIAEKKIKGYVSNVHQILVLSKQTPFPPLSLMK</sequence>
<evidence type="ECO:0000313" key="5">
    <source>
        <dbReference type="Proteomes" id="UP001177023"/>
    </source>
</evidence>
<dbReference type="GO" id="GO:0003723">
    <property type="term" value="F:RNA binding"/>
    <property type="evidence" value="ECO:0007669"/>
    <property type="project" value="InterPro"/>
</dbReference>
<evidence type="ECO:0000313" key="4">
    <source>
        <dbReference type="EMBL" id="CAJ0585701.1"/>
    </source>
</evidence>
<reference evidence="4" key="1">
    <citation type="submission" date="2023-06" db="EMBL/GenBank/DDBJ databases">
        <authorList>
            <person name="Delattre M."/>
        </authorList>
    </citation>
    <scope>NUCLEOTIDE SEQUENCE</scope>
    <source>
        <strain evidence="4">AF72</strain>
    </source>
</reference>
<protein>
    <recommendedName>
        <fullName evidence="2">CSN12-like protein</fullName>
    </recommendedName>
</protein>
<dbReference type="GO" id="GO:0000973">
    <property type="term" value="P:post-transcriptional tethering of RNA polymerase II gene DNA at nuclear periphery"/>
    <property type="evidence" value="ECO:0007669"/>
    <property type="project" value="TreeGrafter"/>
</dbReference>
<proteinExistence type="inferred from homology"/>
<dbReference type="GO" id="GO:0016973">
    <property type="term" value="P:poly(A)+ mRNA export from nucleus"/>
    <property type="evidence" value="ECO:0007669"/>
    <property type="project" value="TreeGrafter"/>
</dbReference>
<accession>A0AA36DFS5</accession>